<proteinExistence type="predicted"/>
<protein>
    <recommendedName>
        <fullName evidence="4">DUF2474 domain-containing protein</fullName>
    </recommendedName>
</protein>
<evidence type="ECO:0000313" key="3">
    <source>
        <dbReference type="Proteomes" id="UP000031553"/>
    </source>
</evidence>
<sequence>MAIIEIVQGNGDSAPRGLGQRILWFVGIWALSTAALFVVAALIHFIIPK</sequence>
<evidence type="ECO:0000256" key="1">
    <source>
        <dbReference type="SAM" id="Phobius"/>
    </source>
</evidence>
<keyword evidence="1" id="KW-1133">Transmembrane helix</keyword>
<dbReference type="Pfam" id="PF10617">
    <property type="entry name" value="DUF2474"/>
    <property type="match status" value="1"/>
</dbReference>
<organism evidence="2 3">
    <name type="scientific">Komagataeibacter intermedius AF2</name>
    <dbReference type="NCBI Taxonomy" id="1458464"/>
    <lineage>
        <taxon>Bacteria</taxon>
        <taxon>Pseudomonadati</taxon>
        <taxon>Pseudomonadota</taxon>
        <taxon>Alphaproteobacteria</taxon>
        <taxon>Acetobacterales</taxon>
        <taxon>Acetobacteraceae</taxon>
        <taxon>Komagataeibacter</taxon>
    </lineage>
</organism>
<accession>A0A0N1F9Y4</accession>
<name>A0A0N1F9Y4_9PROT</name>
<keyword evidence="1" id="KW-0812">Transmembrane</keyword>
<dbReference type="AlphaFoldDB" id="A0A0N1F9Y4"/>
<feature type="transmembrane region" description="Helical" evidence="1">
    <location>
        <begin position="22"/>
        <end position="47"/>
    </location>
</feature>
<comment type="caution">
    <text evidence="2">The sequence shown here is derived from an EMBL/GenBank/DDBJ whole genome shotgun (WGS) entry which is preliminary data.</text>
</comment>
<gene>
    <name evidence="2" type="ORF">GLUCOINTEAF2_0203002</name>
</gene>
<dbReference type="InterPro" id="IPR018895">
    <property type="entry name" value="DUF2474"/>
</dbReference>
<evidence type="ECO:0008006" key="4">
    <source>
        <dbReference type="Google" id="ProtNLM"/>
    </source>
</evidence>
<evidence type="ECO:0000313" key="2">
    <source>
        <dbReference type="EMBL" id="KPH86109.1"/>
    </source>
</evidence>
<reference evidence="2 3" key="1">
    <citation type="submission" date="2015-07" db="EMBL/GenBank/DDBJ databases">
        <title>Draft Genome Sequence of Komagataeibacter intermedius Strain AF2, Isolated from Kombucha Tea.</title>
        <authorList>
            <person name="Santos R.A."/>
            <person name="Berretta A.A."/>
            <person name="Barud H.S."/>
            <person name="Ribeiro S.J."/>
            <person name="Gonzalez-Garcia L.N."/>
            <person name="Zucchi T.D."/>
            <person name="Goldman G.H."/>
            <person name="Riano-Pachon D.M."/>
        </authorList>
    </citation>
    <scope>NUCLEOTIDE SEQUENCE [LARGE SCALE GENOMIC DNA]</scope>
    <source>
        <strain evidence="2 3">AF2</strain>
    </source>
</reference>
<keyword evidence="1" id="KW-0472">Membrane</keyword>
<dbReference type="RefSeq" id="WP_084758457.1">
    <property type="nucleotide sequence ID" value="NZ_JUFX02000213.1"/>
</dbReference>
<dbReference type="Proteomes" id="UP000031553">
    <property type="component" value="Unassembled WGS sequence"/>
</dbReference>
<dbReference type="OrthoDB" id="7220604at2"/>
<dbReference type="EMBL" id="JUFX02000213">
    <property type="protein sequence ID" value="KPH86109.1"/>
    <property type="molecule type" value="Genomic_DNA"/>
</dbReference>